<dbReference type="InterPro" id="IPR050319">
    <property type="entry name" value="ABC_transp_ATP-bind"/>
</dbReference>
<dbReference type="InterPro" id="IPR017871">
    <property type="entry name" value="ABC_transporter-like_CS"/>
</dbReference>
<dbReference type="Pfam" id="PF08352">
    <property type="entry name" value="oligo_HPY"/>
    <property type="match status" value="1"/>
</dbReference>
<dbReference type="NCBIfam" id="TIGR01727">
    <property type="entry name" value="oligo_HPY"/>
    <property type="match status" value="1"/>
</dbReference>
<evidence type="ECO:0000256" key="5">
    <source>
        <dbReference type="ARBA" id="ARBA00022840"/>
    </source>
</evidence>
<evidence type="ECO:0000313" key="8">
    <source>
        <dbReference type="Proteomes" id="UP000503336"/>
    </source>
</evidence>
<reference evidence="7 8" key="1">
    <citation type="submission" date="2020-02" db="EMBL/GenBank/DDBJ databases">
        <title>complete genome sequence of Rhodobacteraceae bacterium.</title>
        <authorList>
            <person name="Park J."/>
            <person name="Kim Y.-S."/>
            <person name="Kim K.-H."/>
        </authorList>
    </citation>
    <scope>NUCLEOTIDE SEQUENCE [LARGE SCALE GENOMIC DNA]</scope>
    <source>
        <strain evidence="7 8">RR4-56</strain>
    </source>
</reference>
<dbReference type="SMART" id="SM00382">
    <property type="entry name" value="AAA"/>
    <property type="match status" value="1"/>
</dbReference>
<dbReference type="PANTHER" id="PTHR43776:SF7">
    <property type="entry name" value="D,D-DIPEPTIDE TRANSPORT ATP-BINDING PROTEIN DDPF-RELATED"/>
    <property type="match status" value="1"/>
</dbReference>
<dbReference type="InterPro" id="IPR027417">
    <property type="entry name" value="P-loop_NTPase"/>
</dbReference>
<keyword evidence="8" id="KW-1185">Reference proteome</keyword>
<dbReference type="EMBL" id="CP049056">
    <property type="protein sequence ID" value="QIE55532.1"/>
    <property type="molecule type" value="Genomic_DNA"/>
</dbReference>
<dbReference type="FunFam" id="3.40.50.300:FF:000016">
    <property type="entry name" value="Oligopeptide ABC transporter ATP-binding component"/>
    <property type="match status" value="1"/>
</dbReference>
<dbReference type="Pfam" id="PF00005">
    <property type="entry name" value="ABC_tran"/>
    <property type="match status" value="1"/>
</dbReference>
<evidence type="ECO:0000313" key="7">
    <source>
        <dbReference type="EMBL" id="QIE55532.1"/>
    </source>
</evidence>
<comment type="subcellular location">
    <subcellularLocation>
        <location evidence="1">Cell inner membrane</location>
        <topology evidence="1">Peripheral membrane protein</topology>
    </subcellularLocation>
</comment>
<dbReference type="InterPro" id="IPR003439">
    <property type="entry name" value="ABC_transporter-like_ATP-bd"/>
</dbReference>
<keyword evidence="4" id="KW-0547">Nucleotide-binding</keyword>
<dbReference type="NCBIfam" id="NF008453">
    <property type="entry name" value="PRK11308.1"/>
    <property type="match status" value="1"/>
</dbReference>
<dbReference type="KEGG" id="hdh:G5B40_08720"/>
<keyword evidence="5 7" id="KW-0067">ATP-binding</keyword>
<name>A0A7L5BV03_9RHOB</name>
<dbReference type="InterPro" id="IPR013563">
    <property type="entry name" value="Oligopep_ABC_C"/>
</dbReference>
<dbReference type="GO" id="GO:0005524">
    <property type="term" value="F:ATP binding"/>
    <property type="evidence" value="ECO:0007669"/>
    <property type="project" value="UniProtKB-KW"/>
</dbReference>
<feature type="domain" description="ABC transporter" evidence="6">
    <location>
        <begin position="19"/>
        <end position="258"/>
    </location>
</feature>
<dbReference type="Proteomes" id="UP000503336">
    <property type="component" value="Chromosome"/>
</dbReference>
<evidence type="ECO:0000256" key="1">
    <source>
        <dbReference type="ARBA" id="ARBA00004417"/>
    </source>
</evidence>
<dbReference type="CDD" id="cd03257">
    <property type="entry name" value="ABC_NikE_OppD_transporters"/>
    <property type="match status" value="1"/>
</dbReference>
<dbReference type="PROSITE" id="PS00211">
    <property type="entry name" value="ABC_TRANSPORTER_1"/>
    <property type="match status" value="1"/>
</dbReference>
<gene>
    <name evidence="7" type="ORF">G5B40_08720</name>
</gene>
<proteinExistence type="inferred from homology"/>
<evidence type="ECO:0000259" key="6">
    <source>
        <dbReference type="PROSITE" id="PS50893"/>
    </source>
</evidence>
<dbReference type="Gene3D" id="3.40.50.300">
    <property type="entry name" value="P-loop containing nucleotide triphosphate hydrolases"/>
    <property type="match status" value="1"/>
</dbReference>
<dbReference type="GO" id="GO:0016887">
    <property type="term" value="F:ATP hydrolysis activity"/>
    <property type="evidence" value="ECO:0007669"/>
    <property type="project" value="InterPro"/>
</dbReference>
<dbReference type="GO" id="GO:0055085">
    <property type="term" value="P:transmembrane transport"/>
    <property type="evidence" value="ECO:0007669"/>
    <property type="project" value="UniProtKB-ARBA"/>
</dbReference>
<sequence length="325" mass="35827">MRTSEPLVVVSGLTKHFRVHGGLLRRKPQVVHAVDDVNFEINAGETLGLVGESGCGKSTVGRLVVRLIEPSAGSVRLNGQELCDLDGRALRARRRQCQFIFQDPYGSLNPRMRVADIIAEPMAIEASLSAAERAERVTELLHLVGLPEHAAQKYPHEFSGGQRQRICIARALSLNPRFIVCDEPVSALDVSVQAQVVNLMRKLQRDLGLSYLFISHDLSVVRHIADRVAVMYLGKLVEIATKRQLYANPSHPYTRALLAAVPEPDPQSRTQPVELAGDIPSPIDPPKGCRFHTRCPLAFDRCRVEEPVLRETTDGHAAACHLSSP</sequence>
<dbReference type="PROSITE" id="PS50893">
    <property type="entry name" value="ABC_TRANSPORTER_2"/>
    <property type="match status" value="1"/>
</dbReference>
<protein>
    <submittedName>
        <fullName evidence="7">Dipeptide ABC transporter ATP-binding protein</fullName>
    </submittedName>
</protein>
<dbReference type="GO" id="GO:0005886">
    <property type="term" value="C:plasma membrane"/>
    <property type="evidence" value="ECO:0007669"/>
    <property type="project" value="UniProtKB-SubCell"/>
</dbReference>
<dbReference type="GO" id="GO:0015833">
    <property type="term" value="P:peptide transport"/>
    <property type="evidence" value="ECO:0007669"/>
    <property type="project" value="InterPro"/>
</dbReference>
<dbReference type="RefSeq" id="WP_165097572.1">
    <property type="nucleotide sequence ID" value="NZ_CP049056.1"/>
</dbReference>
<dbReference type="SUPFAM" id="SSF52540">
    <property type="entry name" value="P-loop containing nucleoside triphosphate hydrolases"/>
    <property type="match status" value="1"/>
</dbReference>
<dbReference type="AlphaFoldDB" id="A0A7L5BV03"/>
<organism evidence="7 8">
    <name type="scientific">Pikeienuella piscinae</name>
    <dbReference type="NCBI Taxonomy" id="2748098"/>
    <lineage>
        <taxon>Bacteria</taxon>
        <taxon>Pseudomonadati</taxon>
        <taxon>Pseudomonadota</taxon>
        <taxon>Alphaproteobacteria</taxon>
        <taxon>Rhodobacterales</taxon>
        <taxon>Paracoccaceae</taxon>
        <taxon>Pikeienuella</taxon>
    </lineage>
</organism>
<evidence type="ECO:0000256" key="3">
    <source>
        <dbReference type="ARBA" id="ARBA00022448"/>
    </source>
</evidence>
<evidence type="ECO:0000256" key="2">
    <source>
        <dbReference type="ARBA" id="ARBA00005417"/>
    </source>
</evidence>
<accession>A0A7L5BV03</accession>
<comment type="similarity">
    <text evidence="2">Belongs to the ABC transporter superfamily.</text>
</comment>
<evidence type="ECO:0000256" key="4">
    <source>
        <dbReference type="ARBA" id="ARBA00022741"/>
    </source>
</evidence>
<dbReference type="PANTHER" id="PTHR43776">
    <property type="entry name" value="TRANSPORT ATP-BINDING PROTEIN"/>
    <property type="match status" value="1"/>
</dbReference>
<dbReference type="InterPro" id="IPR003593">
    <property type="entry name" value="AAA+_ATPase"/>
</dbReference>
<keyword evidence="3" id="KW-0813">Transport</keyword>